<accession>A0A2P5HXA4</accession>
<protein>
    <submittedName>
        <fullName evidence="1">Uncharacterized protein</fullName>
    </submittedName>
</protein>
<dbReference type="AlphaFoldDB" id="A0A2P5HXA4"/>
<gene>
    <name evidence="1" type="ORF">DHEL01_v206721</name>
</gene>
<evidence type="ECO:0000313" key="1">
    <source>
        <dbReference type="EMBL" id="POS74877.1"/>
    </source>
</evidence>
<evidence type="ECO:0000313" key="2">
    <source>
        <dbReference type="Proteomes" id="UP000094444"/>
    </source>
</evidence>
<comment type="caution">
    <text evidence="1">The sequence shown here is derived from an EMBL/GenBank/DDBJ whole genome shotgun (WGS) entry which is preliminary data.</text>
</comment>
<dbReference type="EMBL" id="MAVT02000563">
    <property type="protein sequence ID" value="POS74877.1"/>
    <property type="molecule type" value="Genomic_DNA"/>
</dbReference>
<dbReference type="InParanoid" id="A0A2P5HXA4"/>
<dbReference type="Proteomes" id="UP000094444">
    <property type="component" value="Unassembled WGS sequence"/>
</dbReference>
<reference evidence="1" key="1">
    <citation type="submission" date="2017-09" db="EMBL/GenBank/DDBJ databases">
        <title>Polyketide synthases of a Diaporthe helianthi virulent isolate.</title>
        <authorList>
            <person name="Baroncelli R."/>
        </authorList>
    </citation>
    <scope>NUCLEOTIDE SEQUENCE [LARGE SCALE GENOMIC DNA]</scope>
    <source>
        <strain evidence="1">7/96</strain>
    </source>
</reference>
<name>A0A2P5HXA4_DIAHE</name>
<proteinExistence type="predicted"/>
<organism evidence="1 2">
    <name type="scientific">Diaporthe helianthi</name>
    <dbReference type="NCBI Taxonomy" id="158607"/>
    <lineage>
        <taxon>Eukaryota</taxon>
        <taxon>Fungi</taxon>
        <taxon>Dikarya</taxon>
        <taxon>Ascomycota</taxon>
        <taxon>Pezizomycotina</taxon>
        <taxon>Sordariomycetes</taxon>
        <taxon>Sordariomycetidae</taxon>
        <taxon>Diaporthales</taxon>
        <taxon>Diaporthaceae</taxon>
        <taxon>Diaporthe</taxon>
    </lineage>
</organism>
<dbReference type="OrthoDB" id="5187615at2759"/>
<sequence>MNTAQASRVGEKRIQLFQLAGSLDAVVAVIGKYPDTWVGDNRFDQFVIHILADPQAASGQLPADQYQFTAEEPSEDVYWVVDWVVQLRSAQGAVRAHVDLNVLMQAPDEALMAGYEAALQRLKVIVGEAVSNGLGDLHILISATNPLTLPSHRFSDSKVREQQVLVNRCVQVCQELAGHVDLKLRNVDSLRSFVGPTSNLRNCTFEDHPIMEW</sequence>
<keyword evidence="2" id="KW-1185">Reference proteome</keyword>